<feature type="transmembrane region" description="Helical" evidence="1">
    <location>
        <begin position="236"/>
        <end position="255"/>
    </location>
</feature>
<dbReference type="AlphaFoldDB" id="A0A4R6UG63"/>
<feature type="transmembrane region" description="Helical" evidence="1">
    <location>
        <begin position="23"/>
        <end position="43"/>
    </location>
</feature>
<feature type="domain" description="ABC-type uncharacterised transport system" evidence="2">
    <location>
        <begin position="365"/>
        <end position="583"/>
    </location>
</feature>
<name>A0A4R6UG63_9GAMM</name>
<feature type="transmembrane region" description="Helical" evidence="1">
    <location>
        <begin position="172"/>
        <end position="193"/>
    </location>
</feature>
<organism evidence="3 4">
    <name type="scientific">Permianibacter aggregans</name>
    <dbReference type="NCBI Taxonomy" id="1510150"/>
    <lineage>
        <taxon>Bacteria</taxon>
        <taxon>Pseudomonadati</taxon>
        <taxon>Pseudomonadota</taxon>
        <taxon>Gammaproteobacteria</taxon>
        <taxon>Pseudomonadales</taxon>
        <taxon>Pseudomonadaceae</taxon>
        <taxon>Permianibacter</taxon>
    </lineage>
</organism>
<dbReference type="EMBL" id="SNYM01000025">
    <property type="protein sequence ID" value="TDQ44193.1"/>
    <property type="molecule type" value="Genomic_DNA"/>
</dbReference>
<dbReference type="SUPFAM" id="SSF52317">
    <property type="entry name" value="Class I glutamine amidotransferase-like"/>
    <property type="match status" value="1"/>
</dbReference>
<keyword evidence="1" id="KW-0472">Membrane</keyword>
<evidence type="ECO:0000259" key="2">
    <source>
        <dbReference type="Pfam" id="PF09822"/>
    </source>
</evidence>
<evidence type="ECO:0000313" key="4">
    <source>
        <dbReference type="Proteomes" id="UP000295375"/>
    </source>
</evidence>
<keyword evidence="4" id="KW-1185">Reference proteome</keyword>
<protein>
    <submittedName>
        <fullName evidence="3">ABC transporter family protein</fullName>
    </submittedName>
</protein>
<reference evidence="3 4" key="1">
    <citation type="submission" date="2019-03" db="EMBL/GenBank/DDBJ databases">
        <title>Genomic Encyclopedia of Type Strains, Phase IV (KMG-IV): sequencing the most valuable type-strain genomes for metagenomic binning, comparative biology and taxonomic classification.</title>
        <authorList>
            <person name="Goeker M."/>
        </authorList>
    </citation>
    <scope>NUCLEOTIDE SEQUENCE [LARGE SCALE GENOMIC DNA]</scope>
    <source>
        <strain evidence="3 4">DSM 103792</strain>
    </source>
</reference>
<dbReference type="OrthoDB" id="8530910at2"/>
<dbReference type="Pfam" id="PF09822">
    <property type="entry name" value="ABC_transp_aux"/>
    <property type="match status" value="1"/>
</dbReference>
<keyword evidence="1" id="KW-0812">Transmembrane</keyword>
<feature type="transmembrane region" description="Helical" evidence="1">
    <location>
        <begin position="63"/>
        <end position="85"/>
    </location>
</feature>
<dbReference type="InterPro" id="IPR029062">
    <property type="entry name" value="Class_I_gatase-like"/>
</dbReference>
<evidence type="ECO:0000313" key="3">
    <source>
        <dbReference type="EMBL" id="TDQ44193.1"/>
    </source>
</evidence>
<feature type="transmembrane region" description="Helical" evidence="1">
    <location>
        <begin position="205"/>
        <end position="224"/>
    </location>
</feature>
<feature type="transmembrane region" description="Helical" evidence="1">
    <location>
        <begin position="630"/>
        <end position="650"/>
    </location>
</feature>
<dbReference type="Proteomes" id="UP000295375">
    <property type="component" value="Unassembled WGS sequence"/>
</dbReference>
<feature type="transmembrane region" description="Helical" evidence="1">
    <location>
        <begin position="106"/>
        <end position="130"/>
    </location>
</feature>
<proteinExistence type="predicted"/>
<evidence type="ECO:0000256" key="1">
    <source>
        <dbReference type="SAM" id="Phobius"/>
    </source>
</evidence>
<dbReference type="RefSeq" id="WP_133593255.1">
    <property type="nucleotide sequence ID" value="NZ_CP037953.1"/>
</dbReference>
<gene>
    <name evidence="3" type="ORF">EV696_1254</name>
</gene>
<accession>A0A4R6UG63</accession>
<sequence>MPISAYSFSALALDWRQFWRQPAAWLATLLLAIGASAIFVNRLEHYLSLQAQGFIGLQLDNDLLGPLFGALAALVVFTAPLLALAMRPVLLLNHRRLQARYRFGRAIGLLLLALLLMLAPLLPVFGLLALGASLKLHALLLPAAGILLLACVALLMSLALAVRIQHPASALAFSYLLLLALVALDALPGGYGLFGQFRPFYQGELTLAGLGYLTLLVLAARASVQAYLTASKASTYLSLGLLLAAIVAVQLPGRWQAEPVLSPAQQQMLAVHGKDLQLTLISADANARSDWRAQLEALKIWQPSLSISEQHPEALAPNLRDQLPGNSGLLLQRQNQSAWLALPIDQLPARIVESLSTLVERRDAQIVFLEGNGERELFGEQARDLRKLRDALQAQGLSGQPLALMPGMSIPDNTSVLVIASPQNVYPTYLRQALLQYLMRGGHLLWLREPDEPEALTSLETYLGVSRLPGTVVDPVAVQRGSPHPAIVIIDHYPEHPAFTHLQELTALPWTQALRAQAAADVAITPLLQSHPDSRLVAEPDQNWPDDAPKGPFTVGLLWQKTVNEQTQRVAVIGDGHFLADTALHNYGNSALALSLLQWLAFGDEALSPVLERRSEILFLPGWALSSLRYGVWLWPLSLLLLGCLTLWHWRRR</sequence>
<comment type="caution">
    <text evidence="3">The sequence shown here is derived from an EMBL/GenBank/DDBJ whole genome shotgun (WGS) entry which is preliminary data.</text>
</comment>
<feature type="transmembrane region" description="Helical" evidence="1">
    <location>
        <begin position="136"/>
        <end position="160"/>
    </location>
</feature>
<dbReference type="InterPro" id="IPR019196">
    <property type="entry name" value="ABC_transp_unknown"/>
</dbReference>
<keyword evidence="1" id="KW-1133">Transmembrane helix</keyword>